<dbReference type="EMBL" id="JAFNEN010000676">
    <property type="protein sequence ID" value="KAG8178667.1"/>
    <property type="molecule type" value="Genomic_DNA"/>
</dbReference>
<keyword evidence="1" id="KW-1133">Transmembrane helix</keyword>
<comment type="caution">
    <text evidence="2">The sequence shown here is derived from an EMBL/GenBank/DDBJ whole genome shotgun (WGS) entry which is preliminary data.</text>
</comment>
<dbReference type="AlphaFoldDB" id="A0AAV6U3Z1"/>
<gene>
    <name evidence="2" type="ORF">JTE90_025590</name>
</gene>
<dbReference type="Proteomes" id="UP000827092">
    <property type="component" value="Unassembled WGS sequence"/>
</dbReference>
<feature type="transmembrane region" description="Helical" evidence="1">
    <location>
        <begin position="65"/>
        <end position="89"/>
    </location>
</feature>
<sequence>MYPTLTNLVAYVYCLLCSRTSKHIRQLTFETQNILLKDFNNLKQIQVLKKEAKIFDIVQDVQSTFSAPSFCVMLSHCFMCCSFFGYVLLTTQLMSYPLFYVSLIFYVLNSFGSLAVCLWIAGGVSVEAENFRTAFRRKVNLRKIMFAEVVNEQNSNDYLMTEQDYILSGCDLLQYKRSLIITVVGTILTYTLLLLNLKE</sequence>
<feature type="transmembrane region" description="Helical" evidence="1">
    <location>
        <begin position="98"/>
        <end position="121"/>
    </location>
</feature>
<protein>
    <recommendedName>
        <fullName evidence="4">Gustatory receptor</fullName>
    </recommendedName>
</protein>
<organism evidence="2 3">
    <name type="scientific">Oedothorax gibbosus</name>
    <dbReference type="NCBI Taxonomy" id="931172"/>
    <lineage>
        <taxon>Eukaryota</taxon>
        <taxon>Metazoa</taxon>
        <taxon>Ecdysozoa</taxon>
        <taxon>Arthropoda</taxon>
        <taxon>Chelicerata</taxon>
        <taxon>Arachnida</taxon>
        <taxon>Araneae</taxon>
        <taxon>Araneomorphae</taxon>
        <taxon>Entelegynae</taxon>
        <taxon>Araneoidea</taxon>
        <taxon>Linyphiidae</taxon>
        <taxon>Erigoninae</taxon>
        <taxon>Oedothorax</taxon>
    </lineage>
</organism>
<name>A0AAV6U3Z1_9ARAC</name>
<evidence type="ECO:0000313" key="3">
    <source>
        <dbReference type="Proteomes" id="UP000827092"/>
    </source>
</evidence>
<evidence type="ECO:0008006" key="4">
    <source>
        <dbReference type="Google" id="ProtNLM"/>
    </source>
</evidence>
<reference evidence="2 3" key="1">
    <citation type="journal article" date="2022" name="Nat. Ecol. Evol.">
        <title>A masculinizing supergene underlies an exaggerated male reproductive morph in a spider.</title>
        <authorList>
            <person name="Hendrickx F."/>
            <person name="De Corte Z."/>
            <person name="Sonet G."/>
            <person name="Van Belleghem S.M."/>
            <person name="Kostlbacher S."/>
            <person name="Vangestel C."/>
        </authorList>
    </citation>
    <scope>NUCLEOTIDE SEQUENCE [LARGE SCALE GENOMIC DNA]</scope>
    <source>
        <strain evidence="2">W744_W776</strain>
    </source>
</reference>
<keyword evidence="1" id="KW-0812">Transmembrane</keyword>
<evidence type="ECO:0000313" key="2">
    <source>
        <dbReference type="EMBL" id="KAG8178667.1"/>
    </source>
</evidence>
<accession>A0AAV6U3Z1</accession>
<proteinExistence type="predicted"/>
<keyword evidence="1" id="KW-0472">Membrane</keyword>
<feature type="transmembrane region" description="Helical" evidence="1">
    <location>
        <begin position="178"/>
        <end position="197"/>
    </location>
</feature>
<evidence type="ECO:0000256" key="1">
    <source>
        <dbReference type="SAM" id="Phobius"/>
    </source>
</evidence>
<keyword evidence="3" id="KW-1185">Reference proteome</keyword>